<feature type="domain" description="Cytochrome c" evidence="7">
    <location>
        <begin position="55"/>
        <end position="151"/>
    </location>
</feature>
<keyword evidence="6" id="KW-0732">Signal</keyword>
<dbReference type="InterPro" id="IPR050597">
    <property type="entry name" value="Cytochrome_c_Oxidase_Subunit"/>
</dbReference>
<dbReference type="RefSeq" id="WP_420888114.1">
    <property type="nucleotide sequence ID" value="NZ_JAQOUE010000002.1"/>
</dbReference>
<feature type="signal peptide" evidence="6">
    <location>
        <begin position="1"/>
        <end position="35"/>
    </location>
</feature>
<keyword evidence="5" id="KW-0472">Membrane</keyword>
<dbReference type="Proteomes" id="UP001250932">
    <property type="component" value="Unassembled WGS sequence"/>
</dbReference>
<evidence type="ECO:0000256" key="6">
    <source>
        <dbReference type="SAM" id="SignalP"/>
    </source>
</evidence>
<feature type="domain" description="Cytochrome c" evidence="7">
    <location>
        <begin position="181"/>
        <end position="280"/>
    </location>
</feature>
<dbReference type="EMBL" id="JAQOUE010000002">
    <property type="protein sequence ID" value="MDT7044168.1"/>
    <property type="molecule type" value="Genomic_DNA"/>
</dbReference>
<reference evidence="8 9" key="1">
    <citation type="journal article" date="2023" name="ISME J.">
        <title>Cultivation and genomic characterization of novel and ubiquitous marine nitrite-oxidizing bacteria from the Nitrospirales.</title>
        <authorList>
            <person name="Mueller A.J."/>
            <person name="Daebeler A."/>
            <person name="Herbold C.W."/>
            <person name="Kirkegaard R.H."/>
            <person name="Daims H."/>
        </authorList>
    </citation>
    <scope>NUCLEOTIDE SEQUENCE [LARGE SCALE GENOMIC DNA]</scope>
    <source>
        <strain evidence="8 9">EB</strain>
    </source>
</reference>
<feature type="chain" id="PRO_5045056790" evidence="6">
    <location>
        <begin position="36"/>
        <end position="610"/>
    </location>
</feature>
<evidence type="ECO:0000256" key="5">
    <source>
        <dbReference type="SAM" id="Phobius"/>
    </source>
</evidence>
<evidence type="ECO:0000259" key="7">
    <source>
        <dbReference type="PROSITE" id="PS51007"/>
    </source>
</evidence>
<sequence length="610" mass="68963">MNSNLKFKASTSRRFALTVGLSFLLGACLPISGWAQDGPPEGFVKQTAAPPPSAEQIESGKRVYFTKCVWCHGVEGAGDGPGAVRLWPRPRNFVQGTFKIRHTASGQLPVVNLDLLQTVTHGLPGSAMPSWEGILTEEQRKDVIAFVSTQLVKDRDWQDTEFEDFYVLELDKIQATPKTPESIKRGSELVQEKKCVECHGMEGRGDGNAFNLKDDWGFSIQPADWHKCWNFRGSRQDPYNVKNIFRTFSTGINGTPMPSFADTTSIADRWDIANYVNSLCERQVEIDAPNGTVSEETAAAFNAAQPLPIDPQTDKPKGTFVIPSKFVEGELPTDENGEAWKTAPRIWVALGGQITHKPRNFVNRIDDAWVQSVYNDEHILFMFKWDDRTKSIQEGEVDWDRTEVNLGDYGIEEQQPNGSLFKDERFHPESIAAKQKDGYQVFNDGIAFQFPRKWQELPAPRKPRYFWGDENFAADITKWTADGHLGVYEGTGWDMDFYDLDFQEEVSVVKAEWVHGRWTVIIKRPLKGDYEEVAYLESGKYIPMVFFAWDGHNGDVGRKMAVSAFYYLVMEPPIPTTTYIYPALMAVGIIILEGWVLGRRANRRKAQGQA</sequence>
<proteinExistence type="predicted"/>
<organism evidence="8 9">
    <name type="scientific">Candidatus Nitronereus thalassa</name>
    <dbReference type="NCBI Taxonomy" id="3020898"/>
    <lineage>
        <taxon>Bacteria</taxon>
        <taxon>Pseudomonadati</taxon>
        <taxon>Nitrospirota</taxon>
        <taxon>Nitrospiria</taxon>
        <taxon>Nitrospirales</taxon>
        <taxon>Nitrospiraceae</taxon>
        <taxon>Candidatus Nitronereus</taxon>
    </lineage>
</organism>
<dbReference type="SUPFAM" id="SSF46626">
    <property type="entry name" value="Cytochrome c"/>
    <property type="match status" value="2"/>
</dbReference>
<comment type="caution">
    <text evidence="8">The sequence shown here is derived from an EMBL/GenBank/DDBJ whole genome shotgun (WGS) entry which is preliminary data.</text>
</comment>
<keyword evidence="9" id="KW-1185">Reference proteome</keyword>
<evidence type="ECO:0000313" key="9">
    <source>
        <dbReference type="Proteomes" id="UP001250932"/>
    </source>
</evidence>
<gene>
    <name evidence="8" type="ORF">PPG34_17590</name>
</gene>
<evidence type="ECO:0000256" key="3">
    <source>
        <dbReference type="ARBA" id="ARBA00023004"/>
    </source>
</evidence>
<name>A0ABU3KCZ3_9BACT</name>
<dbReference type="Pfam" id="PF00034">
    <property type="entry name" value="Cytochrom_C"/>
    <property type="match status" value="2"/>
</dbReference>
<dbReference type="PANTHER" id="PTHR33751">
    <property type="entry name" value="CBB3-TYPE CYTOCHROME C OXIDASE SUBUNIT FIXP"/>
    <property type="match status" value="1"/>
</dbReference>
<dbReference type="PANTHER" id="PTHR33751:SF13">
    <property type="entry name" value="CYTOCHROME BC1 COMPLEX CYTOCHROME C SUBUNIT"/>
    <property type="match status" value="1"/>
</dbReference>
<dbReference type="Gene3D" id="1.10.760.10">
    <property type="entry name" value="Cytochrome c-like domain"/>
    <property type="match status" value="2"/>
</dbReference>
<dbReference type="InterPro" id="IPR009056">
    <property type="entry name" value="Cyt_c-like_dom"/>
</dbReference>
<evidence type="ECO:0000256" key="4">
    <source>
        <dbReference type="PROSITE-ProRule" id="PRU00433"/>
    </source>
</evidence>
<dbReference type="PROSITE" id="PS51007">
    <property type="entry name" value="CYTC"/>
    <property type="match status" value="2"/>
</dbReference>
<keyword evidence="1 4" id="KW-0349">Heme</keyword>
<accession>A0ABU3KCZ3</accession>
<keyword evidence="3 4" id="KW-0408">Iron</keyword>
<protein>
    <submittedName>
        <fullName evidence="8">C-type cytochrome</fullName>
    </submittedName>
</protein>
<evidence type="ECO:0000256" key="2">
    <source>
        <dbReference type="ARBA" id="ARBA00022723"/>
    </source>
</evidence>
<dbReference type="PROSITE" id="PS51257">
    <property type="entry name" value="PROKAR_LIPOPROTEIN"/>
    <property type="match status" value="1"/>
</dbReference>
<feature type="transmembrane region" description="Helical" evidence="5">
    <location>
        <begin position="579"/>
        <end position="597"/>
    </location>
</feature>
<keyword evidence="5" id="KW-1133">Transmembrane helix</keyword>
<dbReference type="Gene3D" id="2.60.40.1190">
    <property type="match status" value="1"/>
</dbReference>
<evidence type="ECO:0000313" key="8">
    <source>
        <dbReference type="EMBL" id="MDT7044168.1"/>
    </source>
</evidence>
<keyword evidence="2 4" id="KW-0479">Metal-binding</keyword>
<keyword evidence="5" id="KW-0812">Transmembrane</keyword>
<evidence type="ECO:0000256" key="1">
    <source>
        <dbReference type="ARBA" id="ARBA00022617"/>
    </source>
</evidence>
<dbReference type="InterPro" id="IPR036909">
    <property type="entry name" value="Cyt_c-like_dom_sf"/>
</dbReference>